<dbReference type="EMBL" id="CP036290">
    <property type="protein sequence ID" value="QDU85305.1"/>
    <property type="molecule type" value="Genomic_DNA"/>
</dbReference>
<organism evidence="1 2">
    <name type="scientific">Rohdeia mirabilis</name>
    <dbReference type="NCBI Taxonomy" id="2528008"/>
    <lineage>
        <taxon>Bacteria</taxon>
        <taxon>Pseudomonadati</taxon>
        <taxon>Planctomycetota</taxon>
        <taxon>Planctomycetia</taxon>
        <taxon>Planctomycetia incertae sedis</taxon>
        <taxon>Rohdeia</taxon>
    </lineage>
</organism>
<evidence type="ECO:0008006" key="3">
    <source>
        <dbReference type="Google" id="ProtNLM"/>
    </source>
</evidence>
<reference evidence="1 2" key="1">
    <citation type="submission" date="2019-02" db="EMBL/GenBank/DDBJ databases">
        <title>Deep-cultivation of Planctomycetes and their phenomic and genomic characterization uncovers novel biology.</title>
        <authorList>
            <person name="Wiegand S."/>
            <person name="Jogler M."/>
            <person name="Boedeker C."/>
            <person name="Pinto D."/>
            <person name="Vollmers J."/>
            <person name="Rivas-Marin E."/>
            <person name="Kohn T."/>
            <person name="Peeters S.H."/>
            <person name="Heuer A."/>
            <person name="Rast P."/>
            <person name="Oberbeckmann S."/>
            <person name="Bunk B."/>
            <person name="Jeske O."/>
            <person name="Meyerdierks A."/>
            <person name="Storesund J.E."/>
            <person name="Kallscheuer N."/>
            <person name="Luecker S."/>
            <person name="Lage O.M."/>
            <person name="Pohl T."/>
            <person name="Merkel B.J."/>
            <person name="Hornburger P."/>
            <person name="Mueller R.-W."/>
            <person name="Bruemmer F."/>
            <person name="Labrenz M."/>
            <person name="Spormann A.M."/>
            <person name="Op den Camp H."/>
            <person name="Overmann J."/>
            <person name="Amann R."/>
            <person name="Jetten M.S.M."/>
            <person name="Mascher T."/>
            <person name="Medema M.H."/>
            <person name="Devos D.P."/>
            <person name="Kaster A.-K."/>
            <person name="Ovreas L."/>
            <person name="Rohde M."/>
            <person name="Galperin M.Y."/>
            <person name="Jogler C."/>
        </authorList>
    </citation>
    <scope>NUCLEOTIDE SEQUENCE [LARGE SCALE GENOMIC DNA]</scope>
    <source>
        <strain evidence="1 2">Pla163</strain>
    </source>
</reference>
<gene>
    <name evidence="1" type="ORF">Pla163_24330</name>
</gene>
<proteinExistence type="predicted"/>
<name>A0A518D1J3_9BACT</name>
<evidence type="ECO:0000313" key="1">
    <source>
        <dbReference type="EMBL" id="QDU85305.1"/>
    </source>
</evidence>
<accession>A0A518D1J3</accession>
<keyword evidence="2" id="KW-1185">Reference proteome</keyword>
<sequence>MALAATLVVFIGMVGLTMATLAMSRIEVRDSRRSIDDVRAQYLAESGVERGLQLVAGAIERAGATAPLENVVNLFGGETQFRPFDAVSLMDDGAQVGAYSVTLTLLDQAADRITLRVEATGYLPDHPRNLGPNQTLDQWESVSTTVRYQLEPSEVFNYAYFINNWGWLYGNTIDVNGNVRSNGQFDAGGYKPTINGQPAYEAVNADGATVTLTGYQDSNGDGLLDGEDGGIWSGWDIANSANVRGIGGEARNQHEFDDQVEMPNLSDLSQYVDIATEEGSSITIGGVTMTNAVYGDEPGEKGDIFLYGTPADPIVLDGPVVIDGDVIIYGTVTGQGSIFASGNVYIPDSLEYANPPTSVRPADTTQAETEAWLTANWDKDFLGLYSAENIVVGDHTHKTWKKYVGGWMKSSLNSSVEDAGEDGIPNTKAGKDGILGTADDDVLEGDGIWTVETYSETDDELGLIPAGYSVGDPIPGSGEDIDGDGTYDTQTTLTDVTLTKSINSGQFGGNVPLGGVSKYSDIATLYAGRLDAVMYTNHSFCWTVFGGAPAQINGAVISRNENIVYGTPSVEMNYDCRLLGGVTGKAGKLLPQIVRPPQILMWRKLDTDPNRGEVAP</sequence>
<dbReference type="Proteomes" id="UP000319342">
    <property type="component" value="Chromosome"/>
</dbReference>
<protein>
    <recommendedName>
        <fullName evidence="3">Type 4 fimbrial biogenesis protein PilX N-terminal domain-containing protein</fullName>
    </recommendedName>
</protein>
<dbReference type="AlphaFoldDB" id="A0A518D1J3"/>
<evidence type="ECO:0000313" key="2">
    <source>
        <dbReference type="Proteomes" id="UP000319342"/>
    </source>
</evidence>